<feature type="transmembrane region" description="Helical" evidence="1">
    <location>
        <begin position="152"/>
        <end position="171"/>
    </location>
</feature>
<dbReference type="RefSeq" id="WP_151843726.1">
    <property type="nucleotide sequence ID" value="NZ_WBZJ01000001.1"/>
</dbReference>
<feature type="transmembrane region" description="Helical" evidence="1">
    <location>
        <begin position="395"/>
        <end position="416"/>
    </location>
</feature>
<comment type="caution">
    <text evidence="2">The sequence shown here is derived from an EMBL/GenBank/DDBJ whole genome shotgun (WGS) entry which is preliminary data.</text>
</comment>
<keyword evidence="1" id="KW-0812">Transmembrane</keyword>
<feature type="transmembrane region" description="Helical" evidence="1">
    <location>
        <begin position="115"/>
        <end position="146"/>
    </location>
</feature>
<feature type="transmembrane region" description="Helical" evidence="1">
    <location>
        <begin position="363"/>
        <end position="383"/>
    </location>
</feature>
<feature type="transmembrane region" description="Helical" evidence="1">
    <location>
        <begin position="324"/>
        <end position="342"/>
    </location>
</feature>
<feature type="transmembrane region" description="Helical" evidence="1">
    <location>
        <begin position="183"/>
        <end position="203"/>
    </location>
</feature>
<feature type="transmembrane region" description="Helical" evidence="1">
    <location>
        <begin position="452"/>
        <end position="472"/>
    </location>
</feature>
<evidence type="ECO:0008006" key="4">
    <source>
        <dbReference type="Google" id="ProtNLM"/>
    </source>
</evidence>
<name>A0ABQ6VGD3_9CORY</name>
<keyword evidence="1" id="KW-0472">Membrane</keyword>
<feature type="transmembrane region" description="Helical" evidence="1">
    <location>
        <begin position="36"/>
        <end position="57"/>
    </location>
</feature>
<proteinExistence type="predicted"/>
<feature type="transmembrane region" description="Helical" evidence="1">
    <location>
        <begin position="69"/>
        <end position="94"/>
    </location>
</feature>
<reference evidence="2 3" key="1">
    <citation type="submission" date="2019-10" db="EMBL/GenBank/DDBJ databases">
        <title>Corynebacterium sp novel species isolated from the respiratory tract of Marmot.</title>
        <authorList>
            <person name="Zhang G."/>
        </authorList>
    </citation>
    <scope>NUCLEOTIDE SEQUENCE [LARGE SCALE GENOMIC DNA]</scope>
    <source>
        <strain evidence="2 3">336</strain>
    </source>
</reference>
<keyword evidence="3" id="KW-1185">Reference proteome</keyword>
<dbReference type="EMBL" id="WBZJ01000001">
    <property type="protein sequence ID" value="KAB3522858.1"/>
    <property type="molecule type" value="Genomic_DNA"/>
</dbReference>
<feature type="transmembrane region" description="Helical" evidence="1">
    <location>
        <begin position="237"/>
        <end position="257"/>
    </location>
</feature>
<evidence type="ECO:0000313" key="2">
    <source>
        <dbReference type="EMBL" id="KAB3522858.1"/>
    </source>
</evidence>
<evidence type="ECO:0000256" key="1">
    <source>
        <dbReference type="SAM" id="Phobius"/>
    </source>
</evidence>
<dbReference type="Proteomes" id="UP000436181">
    <property type="component" value="Unassembled WGS sequence"/>
</dbReference>
<sequence>MNVIDKPVTVLYRFYLKQQVRQLGHDGIFSSGWVKAAVSCVALLMMVTLTAIATIFYSTAEASSKVLDILLAFSNLTLPIWVTVGFIVSKVLLVNSPDLMSVTASFPVTNKQRGIAVLYLEATIAGLVTVTFFVPSLAPLLFIYGLPALGRIFLAIVFPGLILFLLAHLVFNLTVALASRLRMIGLSHYVGMAIVIGLAYLSALQIPNHSIELSEAYYASHPYWVWSNVLLKVYVEHGLAVAIGAFVIATATLLMLVRSTAPGCTSVAVKYVHLTLRPQRGLRRMTARRAILHTAVRNLVRARHTWFAVAASCAAFILLMDSQILPAALSLEIVSFMSRYLYSDLRRFRKMYQGFVKPWWEYLSLNLAMMLLTVPIGAIFLGIQALRGRYSEQNLFLVIGCLFSIPLLVTLGILLPTVKQNPLASLAAIGSLGVLLLATACALSIFSLMPLHMLGIAALLIATFVVVGIRALHDSGKGMTVL</sequence>
<gene>
    <name evidence="2" type="ORF">F8377_01425</name>
</gene>
<feature type="transmembrane region" description="Helical" evidence="1">
    <location>
        <begin position="298"/>
        <end position="318"/>
    </location>
</feature>
<protein>
    <recommendedName>
        <fullName evidence="4">ABC-2 type transport system permease protein</fullName>
    </recommendedName>
</protein>
<keyword evidence="1" id="KW-1133">Transmembrane helix</keyword>
<accession>A0ABQ6VGD3</accession>
<feature type="transmembrane region" description="Helical" evidence="1">
    <location>
        <begin position="423"/>
        <end position="446"/>
    </location>
</feature>
<organism evidence="2 3">
    <name type="scientific">Corynebacterium zhongnanshanii</name>
    <dbReference type="NCBI Taxonomy" id="2768834"/>
    <lineage>
        <taxon>Bacteria</taxon>
        <taxon>Bacillati</taxon>
        <taxon>Actinomycetota</taxon>
        <taxon>Actinomycetes</taxon>
        <taxon>Mycobacteriales</taxon>
        <taxon>Corynebacteriaceae</taxon>
        <taxon>Corynebacterium</taxon>
    </lineage>
</organism>
<evidence type="ECO:0000313" key="3">
    <source>
        <dbReference type="Proteomes" id="UP000436181"/>
    </source>
</evidence>